<evidence type="ECO:0000313" key="6">
    <source>
        <dbReference type="Proteomes" id="UP000299102"/>
    </source>
</evidence>
<keyword evidence="1 2" id="KW-0694">RNA-binding</keyword>
<keyword evidence="6" id="KW-1185">Reference proteome</keyword>
<comment type="caution">
    <text evidence="5">The sequence shown here is derived from an EMBL/GenBank/DDBJ whole genome shotgun (WGS) entry which is preliminary data.</text>
</comment>
<dbReference type="InterPro" id="IPR050502">
    <property type="entry name" value="Euk_RNA-bind_prot"/>
</dbReference>
<dbReference type="GO" id="GO:0003729">
    <property type="term" value="F:mRNA binding"/>
    <property type="evidence" value="ECO:0007669"/>
    <property type="project" value="TreeGrafter"/>
</dbReference>
<feature type="region of interest" description="Disordered" evidence="3">
    <location>
        <begin position="570"/>
        <end position="599"/>
    </location>
</feature>
<dbReference type="Gene3D" id="3.30.70.330">
    <property type="match status" value="1"/>
</dbReference>
<dbReference type="InterPro" id="IPR012677">
    <property type="entry name" value="Nucleotide-bd_a/b_plait_sf"/>
</dbReference>
<dbReference type="Pfam" id="PF00076">
    <property type="entry name" value="RRM_1"/>
    <property type="match status" value="1"/>
</dbReference>
<dbReference type="PANTHER" id="PTHR48025:SF1">
    <property type="entry name" value="RRM DOMAIN-CONTAINING PROTEIN"/>
    <property type="match status" value="1"/>
</dbReference>
<name>A0A4C1XNE2_EUMVA</name>
<dbReference type="EMBL" id="BGZK01000916">
    <property type="protein sequence ID" value="GBP64998.1"/>
    <property type="molecule type" value="Genomic_DNA"/>
</dbReference>
<reference evidence="5 6" key="1">
    <citation type="journal article" date="2019" name="Commun. Biol.">
        <title>The bagworm genome reveals a unique fibroin gene that provides high tensile strength.</title>
        <authorList>
            <person name="Kono N."/>
            <person name="Nakamura H."/>
            <person name="Ohtoshi R."/>
            <person name="Tomita M."/>
            <person name="Numata K."/>
            <person name="Arakawa K."/>
        </authorList>
    </citation>
    <scope>NUCLEOTIDE SEQUENCE [LARGE SCALE GENOMIC DNA]</scope>
</reference>
<evidence type="ECO:0000256" key="3">
    <source>
        <dbReference type="SAM" id="MobiDB-lite"/>
    </source>
</evidence>
<proteinExistence type="predicted"/>
<dbReference type="SUPFAM" id="SSF54928">
    <property type="entry name" value="RNA-binding domain, RBD"/>
    <property type="match status" value="1"/>
</dbReference>
<dbReference type="PROSITE" id="PS50102">
    <property type="entry name" value="RRM"/>
    <property type="match status" value="1"/>
</dbReference>
<dbReference type="PANTHER" id="PTHR48025">
    <property type="entry name" value="OS02G0815200 PROTEIN"/>
    <property type="match status" value="1"/>
</dbReference>
<evidence type="ECO:0000256" key="1">
    <source>
        <dbReference type="ARBA" id="ARBA00022884"/>
    </source>
</evidence>
<dbReference type="InterPro" id="IPR035979">
    <property type="entry name" value="RBD_domain_sf"/>
</dbReference>
<accession>A0A4C1XNE2</accession>
<feature type="region of interest" description="Disordered" evidence="3">
    <location>
        <begin position="56"/>
        <end position="99"/>
    </location>
</feature>
<evidence type="ECO:0000256" key="2">
    <source>
        <dbReference type="PROSITE-ProRule" id="PRU00176"/>
    </source>
</evidence>
<organism evidence="5 6">
    <name type="scientific">Eumeta variegata</name>
    <name type="common">Bagworm moth</name>
    <name type="synonym">Eumeta japonica</name>
    <dbReference type="NCBI Taxonomy" id="151549"/>
    <lineage>
        <taxon>Eukaryota</taxon>
        <taxon>Metazoa</taxon>
        <taxon>Ecdysozoa</taxon>
        <taxon>Arthropoda</taxon>
        <taxon>Hexapoda</taxon>
        <taxon>Insecta</taxon>
        <taxon>Pterygota</taxon>
        <taxon>Neoptera</taxon>
        <taxon>Endopterygota</taxon>
        <taxon>Lepidoptera</taxon>
        <taxon>Glossata</taxon>
        <taxon>Ditrysia</taxon>
        <taxon>Tineoidea</taxon>
        <taxon>Psychidae</taxon>
        <taxon>Oiketicinae</taxon>
        <taxon>Eumeta</taxon>
    </lineage>
</organism>
<dbReference type="InterPro" id="IPR000504">
    <property type="entry name" value="RRM_dom"/>
</dbReference>
<gene>
    <name evidence="5" type="ORF">EVAR_50682_1</name>
</gene>
<feature type="domain" description="RRM" evidence="4">
    <location>
        <begin position="463"/>
        <end position="540"/>
    </location>
</feature>
<dbReference type="AlphaFoldDB" id="A0A4C1XNE2"/>
<feature type="compositionally biased region" description="Basic residues" evidence="3">
    <location>
        <begin position="573"/>
        <end position="584"/>
    </location>
</feature>
<evidence type="ECO:0000313" key="5">
    <source>
        <dbReference type="EMBL" id="GBP64998.1"/>
    </source>
</evidence>
<dbReference type="STRING" id="151549.A0A4C1XNE2"/>
<feature type="compositionally biased region" description="Basic and acidic residues" evidence="3">
    <location>
        <begin position="88"/>
        <end position="97"/>
    </location>
</feature>
<dbReference type="OrthoDB" id="167718at2759"/>
<protein>
    <submittedName>
        <fullName evidence="5">Uncharacterized RNA-binding protein C365.04c</fullName>
    </submittedName>
</protein>
<dbReference type="SMART" id="SM00360">
    <property type="entry name" value="RRM"/>
    <property type="match status" value="1"/>
</dbReference>
<sequence>MDLNRKILCDNFITIFGVDYSKTVIDQLTSTLGTKTTVYQWFSEFSRGRSMLTNEFKEGRPKSSRIKNTSSLPNGLLPSRTDPLEEAPSGHKGERSGRAYGVKRGKHLEDICADRDIESPMDFCKFSHPELRFESIEDLDPTMMDRLTIDGPHIYTDGNGTEGKVASRDIQDIVTHAGTMGNERADELARNAALKKKMVADYDRFSLSFAKKAIRAASLEEWQKRYVEGNTETEVGTGVITLRESFSHFREGHNRKIFLTFKEVVRKSSAMNGSTLNRGRWLRLDIETAREECCGEAMTRAVTQTTLGHLARNLHERAIVFFKTVFNVSHIRWRIRQLLRDSFTGTPEHKMPEVLNKKIEWIINNSQNPDLLTDAELRKIKILYNMLKTWQKKLELKSEEITGGKEKIKKQGKKKGKPLEGMAGDHIDWSKAIGKRVDAAKDEQKKEDYQKKEKELKPKHKRYVVFVGNLPNAVDKLQIMQHFAEFSDNIKSVRIPKTKDGESHSFAYVEFDDEPSFEYALSRNHTMMGNRRINVEYTTHKNSKVSKSEAKGKAAKLSALQRSGVLLGSVPLSRKRSARRKKMREAKSQCSDLPTKKKS</sequence>
<dbReference type="Proteomes" id="UP000299102">
    <property type="component" value="Unassembled WGS sequence"/>
</dbReference>
<evidence type="ECO:0000259" key="4">
    <source>
        <dbReference type="PROSITE" id="PS50102"/>
    </source>
</evidence>